<organism evidence="1 2">
    <name type="scientific">Llama faeces associated circular DNA virus-1</name>
    <dbReference type="NCBI Taxonomy" id="1843771"/>
    <lineage>
        <taxon>Viruses</taxon>
        <taxon>Monodnaviria</taxon>
        <taxon>Shotokuvirae</taxon>
        <taxon>Cressdnaviricota</taxon>
        <taxon>Arfiviricetes</taxon>
        <taxon>Saturnivirales</taxon>
        <taxon>Mahapunaviridae</taxon>
        <taxon>Acamarivirus</taxon>
        <taxon>Acamarivirus solis</taxon>
    </lineage>
</organism>
<protein>
    <submittedName>
        <fullName evidence="1">Putative capsid protein</fullName>
    </submittedName>
</protein>
<evidence type="ECO:0000313" key="1">
    <source>
        <dbReference type="EMBL" id="ANC51558.1"/>
    </source>
</evidence>
<dbReference type="EMBL" id="KT862235">
    <property type="protein sequence ID" value="ANC51558.1"/>
    <property type="molecule type" value="Genomic_DNA"/>
</dbReference>
<proteinExistence type="predicted"/>
<dbReference type="OrthoDB" id="38928at10239"/>
<evidence type="ECO:0000313" key="2">
    <source>
        <dbReference type="Proteomes" id="UP000201552"/>
    </source>
</evidence>
<dbReference type="RefSeq" id="YP_009252338.1">
    <property type="nucleotide sequence ID" value="NC_030135.1"/>
</dbReference>
<name>A0A160HWJ8_9VIRU</name>
<dbReference type="Proteomes" id="UP000201552">
    <property type="component" value="Segment"/>
</dbReference>
<reference evidence="1 2" key="1">
    <citation type="journal article" date="2016" name="Infect. Genet. Evol.">
        <title>Circular replication-associated protein encoding DNA viruses identified in the faecal matter of various animals in New Zealand.</title>
        <authorList>
            <person name="Steel O."/>
            <person name="Kraberger S."/>
            <person name="Sikorski A."/>
            <person name="Young L.M."/>
            <person name="Catchpole R.J."/>
            <person name="Stevens A.J."/>
            <person name="Ladley J.J."/>
            <person name="Coray D.S."/>
            <person name="Stainton D."/>
            <person name="Dayaram A."/>
            <person name="Julian L."/>
            <person name="van Bysterveldt K."/>
            <person name="Varsani A."/>
        </authorList>
    </citation>
    <scope>NUCLEOTIDE SEQUENCE [LARGE SCALE GENOMIC DNA]</scope>
</reference>
<keyword evidence="2" id="KW-1185">Reference proteome</keyword>
<sequence>MAFKRKRVYAPRANAFKKRKSAMRRKRRNSKGGPRVVGYTSLNQKDHTFGFRARKTSRRAFKKHLWDSTLYANHWRSFSSSQQNVTTPAGTLDTALFAINLTSPIGNTSPFWTAAGGLVPTDIGVTPPKFVGDITLRGGVWECIIYNQSTTQDIRFKSWLVRTVDTPNFTPFPATSPISWEPSIAADFVQYIGKPFQSREVVIESGNSYTLKGRYRVEKIDQKVQAVAGRQLFLFGLIHNVGSAGAVAQTMNIVTSQNLSFAADAVGTT</sequence>
<dbReference type="KEGG" id="vg:27815452"/>
<accession>A0A160HWJ8</accession>
<dbReference type="GeneID" id="27815452"/>